<keyword evidence="4" id="KW-1185">Reference proteome</keyword>
<gene>
    <name evidence="3" type="ORF">GL50803_007590</name>
</gene>
<dbReference type="HOGENOM" id="CLU_1083552_0_0_1"/>
<sequence length="257" mass="27940">MYSFIEIDYKISRELPALESRVQGFTQAVSRSVGFDPGLESQGTIIRREIETTLMRLLETKTHLQGVSPSLEDDADAGLGTDEGADTGGGTGVHSSEKARHQDMKAGGSLENANTMQQTKILNGYIEEYVALKQTVVKAINSMSAKKMGGGMAAIDAWERAHDQASKMQELVSMAANLQDPVTKLKHHQILLRAGLDEDARLIDDLGADIDARTADARVATGRAKAASRLLCRHNDCKYLTLAIVFGVILIVCLIWL</sequence>
<dbReference type="RefSeq" id="XP_001705111.1">
    <property type="nucleotide sequence ID" value="XM_001705059.1"/>
</dbReference>
<keyword evidence="2" id="KW-0812">Transmembrane</keyword>
<evidence type="ECO:0000313" key="4">
    <source>
        <dbReference type="Proteomes" id="UP000001548"/>
    </source>
</evidence>
<dbReference type="KEGG" id="gla:GL50803_007590"/>
<name>A8BSI1_GIAIC</name>
<reference evidence="3 4" key="1">
    <citation type="journal article" date="2007" name="Science">
        <title>Genomic minimalism in the early diverging intestinal parasite Giardia lamblia.</title>
        <authorList>
            <person name="Morrison H.G."/>
            <person name="McArthur A.G."/>
            <person name="Gillin F.D."/>
            <person name="Aley S.B."/>
            <person name="Adam R.D."/>
            <person name="Olsen G.J."/>
            <person name="Best A.A."/>
            <person name="Cande W.Z."/>
            <person name="Chen F."/>
            <person name="Cipriano M.J."/>
            <person name="Davids B.J."/>
            <person name="Dawson S.C."/>
            <person name="Elmendorf H.G."/>
            <person name="Hehl A.B."/>
            <person name="Holder M.E."/>
            <person name="Huse S.M."/>
            <person name="Kim U.U."/>
            <person name="Lasek-Nesselquist E."/>
            <person name="Manning G."/>
            <person name="Nigam A."/>
            <person name="Nixon J.E."/>
            <person name="Palm D."/>
            <person name="Passamaneck N.E."/>
            <person name="Prabhu A."/>
            <person name="Reich C.I."/>
            <person name="Reiner D.S."/>
            <person name="Samuelson J."/>
            <person name="Svard S.G."/>
            <person name="Sogin M.L."/>
        </authorList>
    </citation>
    <scope>NUCLEOTIDE SEQUENCE [LARGE SCALE GENOMIC DNA]</scope>
    <source>
        <strain evidence="3 4">WB C6</strain>
    </source>
</reference>
<dbReference type="EMBL" id="AACB03000001">
    <property type="protein sequence ID" value="KAE8304710.1"/>
    <property type="molecule type" value="Genomic_DNA"/>
</dbReference>
<evidence type="ECO:0000256" key="2">
    <source>
        <dbReference type="SAM" id="Phobius"/>
    </source>
</evidence>
<dbReference type="VEuPathDB" id="GiardiaDB:GL50803_7590"/>
<dbReference type="AlphaFoldDB" id="A8BSI1"/>
<comment type="caution">
    <text evidence="3">The sequence shown here is derived from an EMBL/GenBank/DDBJ whole genome shotgun (WGS) entry which is preliminary data.</text>
</comment>
<dbReference type="OMA" id="HNDCKYL"/>
<keyword evidence="2" id="KW-0472">Membrane</keyword>
<dbReference type="Proteomes" id="UP000001548">
    <property type="component" value="Unassembled WGS sequence"/>
</dbReference>
<accession>A8BSI1</accession>
<feature type="transmembrane region" description="Helical" evidence="2">
    <location>
        <begin position="239"/>
        <end position="256"/>
    </location>
</feature>
<protein>
    <submittedName>
        <fullName evidence="3">Qc-SNARE 2</fullName>
    </submittedName>
</protein>
<keyword evidence="2" id="KW-1133">Transmembrane helix</keyword>
<feature type="compositionally biased region" description="Basic and acidic residues" evidence="1">
    <location>
        <begin position="95"/>
        <end position="104"/>
    </location>
</feature>
<feature type="region of interest" description="Disordered" evidence="1">
    <location>
        <begin position="65"/>
        <end position="112"/>
    </location>
</feature>
<proteinExistence type="predicted"/>
<organism evidence="3 4">
    <name type="scientific">Giardia intestinalis (strain ATCC 50803 / WB clone C6)</name>
    <name type="common">Giardia lamblia</name>
    <dbReference type="NCBI Taxonomy" id="184922"/>
    <lineage>
        <taxon>Eukaryota</taxon>
        <taxon>Metamonada</taxon>
        <taxon>Diplomonadida</taxon>
        <taxon>Hexamitidae</taxon>
        <taxon>Giardiinae</taxon>
        <taxon>Giardia</taxon>
    </lineage>
</organism>
<evidence type="ECO:0000313" key="3">
    <source>
        <dbReference type="EMBL" id="KAE8304710.1"/>
    </source>
</evidence>
<dbReference type="GeneID" id="5697979"/>
<evidence type="ECO:0000256" key="1">
    <source>
        <dbReference type="SAM" id="MobiDB-lite"/>
    </source>
</evidence>